<proteinExistence type="predicted"/>
<dbReference type="CDD" id="cd01949">
    <property type="entry name" value="GGDEF"/>
    <property type="match status" value="1"/>
</dbReference>
<dbReference type="Pfam" id="PF13191">
    <property type="entry name" value="AAA_16"/>
    <property type="match status" value="1"/>
</dbReference>
<evidence type="ECO:0000259" key="2">
    <source>
        <dbReference type="PROSITE" id="PS50011"/>
    </source>
</evidence>
<dbReference type="Gene3D" id="3.30.70.270">
    <property type="match status" value="1"/>
</dbReference>
<dbReference type="GO" id="GO:0004674">
    <property type="term" value="F:protein serine/threonine kinase activity"/>
    <property type="evidence" value="ECO:0007669"/>
    <property type="project" value="UniProtKB-KW"/>
</dbReference>
<keyword evidence="4" id="KW-0723">Serine/threonine-protein kinase</keyword>
<feature type="domain" description="Protein kinase" evidence="2">
    <location>
        <begin position="1"/>
        <end position="269"/>
    </location>
</feature>
<dbReference type="InterPro" id="IPR029016">
    <property type="entry name" value="GAF-like_dom_sf"/>
</dbReference>
<evidence type="ECO:0000256" key="1">
    <source>
        <dbReference type="ARBA" id="ARBA00004167"/>
    </source>
</evidence>
<name>A0A2I2KI36_9ACTN</name>
<dbReference type="OrthoDB" id="9772100at2"/>
<evidence type="ECO:0000259" key="3">
    <source>
        <dbReference type="PROSITE" id="PS50887"/>
    </source>
</evidence>
<dbReference type="RefSeq" id="WP_101829516.1">
    <property type="nucleotide sequence ID" value="NZ_FZMO01000001.1"/>
</dbReference>
<dbReference type="SMART" id="SM00065">
    <property type="entry name" value="GAF"/>
    <property type="match status" value="1"/>
</dbReference>
<accession>A0A2I2KI36</accession>
<dbReference type="Pfam" id="PF00990">
    <property type="entry name" value="GGDEF"/>
    <property type="match status" value="1"/>
</dbReference>
<dbReference type="InterPro" id="IPR027417">
    <property type="entry name" value="P-loop_NTPase"/>
</dbReference>
<evidence type="ECO:0000313" key="4">
    <source>
        <dbReference type="EMBL" id="SNQ45313.1"/>
    </source>
</evidence>
<dbReference type="CDD" id="cd14014">
    <property type="entry name" value="STKc_PknB_like"/>
    <property type="match status" value="1"/>
</dbReference>
<dbReference type="Gene3D" id="3.40.50.300">
    <property type="entry name" value="P-loop containing nucleotide triphosphate hydrolases"/>
    <property type="match status" value="1"/>
</dbReference>
<dbReference type="FunFam" id="3.30.70.270:FF:000001">
    <property type="entry name" value="Diguanylate cyclase domain protein"/>
    <property type="match status" value="1"/>
</dbReference>
<dbReference type="InterPro" id="IPR029787">
    <property type="entry name" value="Nucleotide_cyclase"/>
</dbReference>
<dbReference type="SMART" id="SM00267">
    <property type="entry name" value="GGDEF"/>
    <property type="match status" value="1"/>
</dbReference>
<dbReference type="SUPFAM" id="SSF55781">
    <property type="entry name" value="GAF domain-like"/>
    <property type="match status" value="1"/>
</dbReference>
<dbReference type="Pfam" id="PF01590">
    <property type="entry name" value="GAF"/>
    <property type="match status" value="1"/>
</dbReference>
<dbReference type="InterPro" id="IPR011009">
    <property type="entry name" value="Kinase-like_dom_sf"/>
</dbReference>
<dbReference type="InterPro" id="IPR053159">
    <property type="entry name" value="Hybrid_Histidine_Kinase"/>
</dbReference>
<feature type="domain" description="GGDEF" evidence="3">
    <location>
        <begin position="1497"/>
        <end position="1632"/>
    </location>
</feature>
<keyword evidence="4" id="KW-0808">Transferase</keyword>
<dbReference type="Gene3D" id="1.10.510.10">
    <property type="entry name" value="Transferase(Phosphotransferase) domain 1"/>
    <property type="match status" value="1"/>
</dbReference>
<organism evidence="4 5">
    <name type="scientific">Frankia canadensis</name>
    <dbReference type="NCBI Taxonomy" id="1836972"/>
    <lineage>
        <taxon>Bacteria</taxon>
        <taxon>Bacillati</taxon>
        <taxon>Actinomycetota</taxon>
        <taxon>Actinomycetes</taxon>
        <taxon>Frankiales</taxon>
        <taxon>Frankiaceae</taxon>
        <taxon>Frankia</taxon>
    </lineage>
</organism>
<dbReference type="GO" id="GO:0005524">
    <property type="term" value="F:ATP binding"/>
    <property type="evidence" value="ECO:0007669"/>
    <property type="project" value="InterPro"/>
</dbReference>
<dbReference type="NCBIfam" id="TIGR00254">
    <property type="entry name" value="GGDEF"/>
    <property type="match status" value="1"/>
</dbReference>
<evidence type="ECO:0000313" key="5">
    <source>
        <dbReference type="Proteomes" id="UP000234331"/>
    </source>
</evidence>
<dbReference type="InterPro" id="IPR000719">
    <property type="entry name" value="Prot_kinase_dom"/>
</dbReference>
<keyword evidence="5" id="KW-1185">Reference proteome</keyword>
<dbReference type="Pfam" id="PF00069">
    <property type="entry name" value="Pkinase"/>
    <property type="match status" value="1"/>
</dbReference>
<sequence length="1638" mass="178565">MCSDGMPLNRDPPLVLRTELLHESERTRVSRLATTAGSVIRKEPLGPGAQRRLGHEVEILKHLSDVEGVVHLADPAPLCPGSLLLADVGGMALSEWGVPWKPAALVDLAEALARAVAQMHRQGVVHLDINPANIVVSPDRRVTSLIDFALATTFAAIRQEFQHSSEIVGTVPYLAPERTGRTGRPVDQRADLYAVGATLYELATGAPPFGTGPPLQMIHNHLARVPVWPSRINPVVPEELSDIIMHLLEKEPDDRYRSADGLIYDLALLSRGAAVVRPGEHDLPKRPLMTARLAGRDREIGELRAAFAEVMTGRCPGVVLSGAPGVGKTSLANELRPVAASHDGWFVAGKFDQYRHGRENNGLMQAFRALGRLLLAEPEESLVAVRSRIEQTLGPNTGLAASMVPELVTLLAVAPEPGDPMTAQARAQRSSIDVLRAVASRERPVVFFIDDLQWAGRFSLGFIDSILGGEEEVDGLLLVGAFRDSEVDAAHPLASMIPRWSRQAVRPRILQLGNLTPEGQEAMVAGLLKLPSPAATQLAQMIAPLTGGNPYNTVELLNSLRQDGILTPSEGRWRWDRAELRRRLTHADVAELVTTRVAAMPPKTQETLAVMACLGSRAELDLLEVATGLAGDELERRLAPACAAGLLVLDSDGRPSVRFHHDRSQRSVLAHLLPEVRQATRLGLARRLAGRSEFFASAAEQYLLVADSVHDPQERRLMVTQFRRAADEIGTLADTPLVARFLSAAAKLIDPSDTGQLLAVRMDLHAALYRLGRLEEADDEYEAISRLCADPAQCAPATAIQIGSIFNRGRVGEALRLGLDALRRVGLVIPDRDHLDAEIDRGLDVLSRWITETSESDDLRRSTVSDPARVGAVQLIHRLMPPAYCCDQTMLAWLAVTTMQMWARDGPDPALVGPGCYIGSVIVSRRHDYRTSFRILRRILAVSRARTYEPDVWRAQLLYIVDSAHWFEPIENSLPAARSALECLVRDGDLLNACYAHFVIICDLLDCAPSLEILAAEVDEAVAFTARTGNGRTEEVFRAYRRLVRALRGRPVESAADEASEPSLLAVEPDVLVILHVTRALAAAILDHPDELDRHTAAVTPLLPTFEATYISTTARVLRALALAAKIRATDAPQRDAMLLELDGLVAWLGERAADAPANFRHLLRLIEAERAWAVGDFQGAVFAFDAAQLESSARARPWHRALILEHAARFYLAHGVVGAGHGLLVAARGLYLDWGAAAKVSQLDYVHPALAAEPASASSAMKSTVQPPVRRSTVMAGTLDLLGIVAASRALSSATSIDGLRVKVGQILGELTGATAVHLLLRDEEQRTWWVPVDEGGAVSLEEASRRRLLPTSVIWYAERTRGPVVIADAARDDRFGQDRYFAGLDRCSLLAVPILIRSELRAMLLLENRMIRGAFTTERLEGIMLIAAQLAVCLDNSLVYASLERKVAERTEELATSNRRLEQISVTDALTGLANRRRLDEVLDAVWRQARRQATPVGFAMIDIDHFKAYNDHFGHAAGDRCLQRVAACVAASIRDKDLAARYGGEEFAIVMPGADADAATRIAGRLRSAVAELAESHPRVADQIVTVSIGVMSMVPTPKDDVKALVKLADAALYRAKDRGRNRVEAALPNSERDR</sequence>
<dbReference type="PANTHER" id="PTHR43642">
    <property type="entry name" value="HYBRID SIGNAL TRANSDUCTION HISTIDINE KINASE G"/>
    <property type="match status" value="1"/>
</dbReference>
<gene>
    <name evidence="4" type="ORF">FRACA_10072</name>
</gene>
<keyword evidence="4" id="KW-0418">Kinase</keyword>
<dbReference type="InterPro" id="IPR043128">
    <property type="entry name" value="Rev_trsase/Diguanyl_cyclase"/>
</dbReference>
<dbReference type="PROSITE" id="PS50011">
    <property type="entry name" value="PROTEIN_KINASE_DOM"/>
    <property type="match status" value="1"/>
</dbReference>
<dbReference type="SUPFAM" id="SSF52540">
    <property type="entry name" value="P-loop containing nucleoside triphosphate hydrolases"/>
    <property type="match status" value="1"/>
</dbReference>
<dbReference type="SMART" id="SM00220">
    <property type="entry name" value="S_TKc"/>
    <property type="match status" value="1"/>
</dbReference>
<dbReference type="PROSITE" id="PS50887">
    <property type="entry name" value="GGDEF"/>
    <property type="match status" value="1"/>
</dbReference>
<dbReference type="Proteomes" id="UP000234331">
    <property type="component" value="Unassembled WGS sequence"/>
</dbReference>
<dbReference type="GO" id="GO:0016020">
    <property type="term" value="C:membrane"/>
    <property type="evidence" value="ECO:0007669"/>
    <property type="project" value="UniProtKB-SubCell"/>
</dbReference>
<dbReference type="InterPro" id="IPR041664">
    <property type="entry name" value="AAA_16"/>
</dbReference>
<dbReference type="InterPro" id="IPR003018">
    <property type="entry name" value="GAF"/>
</dbReference>
<reference evidence="4 5" key="1">
    <citation type="submission" date="2017-06" db="EMBL/GenBank/DDBJ databases">
        <authorList>
            <person name="Kim H.J."/>
            <person name="Triplett B.A."/>
        </authorList>
    </citation>
    <scope>NUCLEOTIDE SEQUENCE [LARGE SCALE GENOMIC DNA]</scope>
    <source>
        <strain evidence="4">FRACA_ARgP5</strain>
    </source>
</reference>
<dbReference type="SUPFAM" id="SSF56112">
    <property type="entry name" value="Protein kinase-like (PK-like)"/>
    <property type="match status" value="1"/>
</dbReference>
<comment type="subcellular location">
    <subcellularLocation>
        <location evidence="1">Membrane</location>
        <topology evidence="1">Single-pass membrane protein</topology>
    </subcellularLocation>
</comment>
<dbReference type="EMBL" id="FZMO01000001">
    <property type="protein sequence ID" value="SNQ45313.1"/>
    <property type="molecule type" value="Genomic_DNA"/>
</dbReference>
<dbReference type="SUPFAM" id="SSF55073">
    <property type="entry name" value="Nucleotide cyclase"/>
    <property type="match status" value="1"/>
</dbReference>
<dbReference type="PANTHER" id="PTHR43642:SF1">
    <property type="entry name" value="HYBRID SIGNAL TRANSDUCTION HISTIDINE KINASE G"/>
    <property type="match status" value="1"/>
</dbReference>
<dbReference type="Gene3D" id="3.30.450.40">
    <property type="match status" value="1"/>
</dbReference>
<dbReference type="InterPro" id="IPR000160">
    <property type="entry name" value="GGDEF_dom"/>
</dbReference>
<protein>
    <submittedName>
        <fullName evidence="4">Serine/threonine protein kinase</fullName>
    </submittedName>
</protein>